<sequence length="104" mass="11479">MSDTPRSDDFIGLITGIYMTEGEIAMCDFARELERELNAAKAALSGRTVSCSNCNAMAEEIAAMKKVIRKVYYETETYADGAPDATDHDKLCNEVSSQLEPFIK</sequence>
<dbReference type="EMBL" id="LR796631">
    <property type="protein sequence ID" value="CAB4156057.1"/>
    <property type="molecule type" value="Genomic_DNA"/>
</dbReference>
<gene>
    <name evidence="1" type="ORF">UFOVP673_36</name>
</gene>
<reference evidence="1" key="1">
    <citation type="submission" date="2020-04" db="EMBL/GenBank/DDBJ databases">
        <authorList>
            <person name="Chiriac C."/>
            <person name="Salcher M."/>
            <person name="Ghai R."/>
            <person name="Kavagutti S V."/>
        </authorList>
    </citation>
    <scope>NUCLEOTIDE SEQUENCE</scope>
</reference>
<organism evidence="1">
    <name type="scientific">uncultured Caudovirales phage</name>
    <dbReference type="NCBI Taxonomy" id="2100421"/>
    <lineage>
        <taxon>Viruses</taxon>
        <taxon>Duplodnaviria</taxon>
        <taxon>Heunggongvirae</taxon>
        <taxon>Uroviricota</taxon>
        <taxon>Caudoviricetes</taxon>
        <taxon>Peduoviridae</taxon>
        <taxon>Maltschvirus</taxon>
        <taxon>Maltschvirus maltsch</taxon>
    </lineage>
</organism>
<evidence type="ECO:0000313" key="1">
    <source>
        <dbReference type="EMBL" id="CAB4156057.1"/>
    </source>
</evidence>
<name>A0A6J5NBD2_9CAUD</name>
<accession>A0A6J5NBD2</accession>
<proteinExistence type="predicted"/>
<protein>
    <submittedName>
        <fullName evidence="1">Uncharacterized protein</fullName>
    </submittedName>
</protein>